<dbReference type="GO" id="GO:0006313">
    <property type="term" value="P:DNA transposition"/>
    <property type="evidence" value="ECO:0007669"/>
    <property type="project" value="InterPro"/>
</dbReference>
<dbReference type="Pfam" id="PF01609">
    <property type="entry name" value="DDE_Tnp_1"/>
    <property type="match status" value="1"/>
</dbReference>
<sequence length="255" mass="28764">MPTPPFLLSTGQMRRLSPHFPLSHGMPRVDDRRVLSGIIYVIRHGLQWRDAPTAYGPHKTLYNRFIRWSRMGVFDRIFAALAAQDGPPGRLMIDSTHLKAHRTAASLLQKGLFPRCIGRTKGGLNSKLHAACDGQGRPIVLLLTEGQASDHRGAALILPQLQVGACELIADRGYDSARFRDALTMRGIVPCIPSTRSRKLPIPHDALLYRQRHHIEIMFGRLKDWRRIAMRYDRCAHTFFSAITLAATVTFWLGQ</sequence>
<protein>
    <submittedName>
        <fullName evidence="3">IS5 family transposase</fullName>
    </submittedName>
</protein>
<dbReference type="AlphaFoldDB" id="A0A9X9WQV2"/>
<feature type="domain" description="Transposase IS4-like" evidence="1">
    <location>
        <begin position="88"/>
        <end position="247"/>
    </location>
</feature>
<evidence type="ECO:0000313" key="5">
    <source>
        <dbReference type="Proteomes" id="UP000746741"/>
    </source>
</evidence>
<evidence type="ECO:0000313" key="3">
    <source>
        <dbReference type="EMBL" id="MBR0662712.1"/>
    </source>
</evidence>
<evidence type="ECO:0000259" key="2">
    <source>
        <dbReference type="Pfam" id="PF13340"/>
    </source>
</evidence>
<dbReference type="Proteomes" id="UP000746741">
    <property type="component" value="Unassembled WGS sequence"/>
</dbReference>
<reference evidence="4 5" key="2">
    <citation type="submission" date="2020-02" db="EMBL/GenBank/DDBJ databases">
        <authorList>
            <person name="Sun Q."/>
            <person name="Inoue M."/>
        </authorList>
    </citation>
    <scope>NUCLEOTIDE SEQUENCE [LARGE SCALE GENOMIC DNA]</scope>
    <source>
        <strain evidence="4 5">KCTC 22478</strain>
    </source>
</reference>
<dbReference type="EMBL" id="JAAVUP010000040">
    <property type="protein sequence ID" value="NKE20337.1"/>
    <property type="molecule type" value="Genomic_DNA"/>
</dbReference>
<evidence type="ECO:0000313" key="4">
    <source>
        <dbReference type="EMBL" id="NKE20337.1"/>
    </source>
</evidence>
<dbReference type="NCBIfam" id="NF033580">
    <property type="entry name" value="transpos_IS5_3"/>
    <property type="match status" value="1"/>
</dbReference>
<keyword evidence="5" id="KW-1185">Reference proteome</keyword>
<dbReference type="GO" id="GO:0004803">
    <property type="term" value="F:transposase activity"/>
    <property type="evidence" value="ECO:0007669"/>
    <property type="project" value="InterPro"/>
</dbReference>
<feature type="domain" description="Insertion element IS402-like" evidence="2">
    <location>
        <begin position="9"/>
        <end position="78"/>
    </location>
</feature>
<gene>
    <name evidence="4" type="ORF">GWK15_25550</name>
    <name evidence="3" type="ORF">GXW75_25935</name>
</gene>
<dbReference type="Pfam" id="PF13340">
    <property type="entry name" value="DUF4096"/>
    <property type="match status" value="1"/>
</dbReference>
<reference evidence="3" key="3">
    <citation type="journal article" date="2021" name="Syst. Appl. Microbiol.">
        <title>Roseomonas hellenica sp. nov., isolated from roots of wild-growing Alkanna tinctoria.</title>
        <authorList>
            <person name="Rat A."/>
            <person name="Naranjo H.D."/>
            <person name="Lebbe L."/>
            <person name="Cnockaert M."/>
            <person name="Krigas N."/>
            <person name="Grigoriadou K."/>
            <person name="Maloupa E."/>
            <person name="Willems A."/>
        </authorList>
    </citation>
    <scope>NUCLEOTIDE SEQUENCE</scope>
    <source>
        <strain evidence="3">LMG 31161</strain>
    </source>
</reference>
<comment type="caution">
    <text evidence="3">The sequence shown here is derived from an EMBL/GenBank/DDBJ whole genome shotgun (WGS) entry which is preliminary data.</text>
</comment>
<evidence type="ECO:0000313" key="6">
    <source>
        <dbReference type="Proteomes" id="UP001138708"/>
    </source>
</evidence>
<evidence type="ECO:0000259" key="1">
    <source>
        <dbReference type="Pfam" id="PF01609"/>
    </source>
</evidence>
<dbReference type="GO" id="GO:0003677">
    <property type="term" value="F:DNA binding"/>
    <property type="evidence" value="ECO:0007669"/>
    <property type="project" value="InterPro"/>
</dbReference>
<reference evidence="3" key="1">
    <citation type="submission" date="2020-01" db="EMBL/GenBank/DDBJ databases">
        <authorList>
            <person name="Rat A."/>
        </authorList>
    </citation>
    <scope>NUCLEOTIDE SEQUENCE</scope>
    <source>
        <strain evidence="3">LMG 31161</strain>
    </source>
</reference>
<dbReference type="RefSeq" id="WP_168044436.1">
    <property type="nucleotide sequence ID" value="NZ_JAAEDK010000156.1"/>
</dbReference>
<accession>A0A9X9WQV2</accession>
<dbReference type="EMBL" id="JAAEDK010000156">
    <property type="protein sequence ID" value="MBR0662712.1"/>
    <property type="molecule type" value="Genomic_DNA"/>
</dbReference>
<dbReference type="PANTHER" id="PTHR30007:SF1">
    <property type="entry name" value="BLR1914 PROTEIN"/>
    <property type="match status" value="1"/>
</dbReference>
<dbReference type="Proteomes" id="UP001138708">
    <property type="component" value="Unassembled WGS sequence"/>
</dbReference>
<dbReference type="InterPro" id="IPR025161">
    <property type="entry name" value="IS402-like_dom"/>
</dbReference>
<organism evidence="3 6">
    <name type="scientific">Neoroseomonas oryzicola</name>
    <dbReference type="NCBI Taxonomy" id="535904"/>
    <lineage>
        <taxon>Bacteria</taxon>
        <taxon>Pseudomonadati</taxon>
        <taxon>Pseudomonadota</taxon>
        <taxon>Alphaproteobacteria</taxon>
        <taxon>Acetobacterales</taxon>
        <taxon>Acetobacteraceae</taxon>
        <taxon>Neoroseomonas</taxon>
    </lineage>
</organism>
<dbReference type="InterPro" id="IPR002559">
    <property type="entry name" value="Transposase_11"/>
</dbReference>
<dbReference type="PANTHER" id="PTHR30007">
    <property type="entry name" value="PHP DOMAIN PROTEIN"/>
    <property type="match status" value="1"/>
</dbReference>
<name>A0A9X9WQV2_9PROT</name>
<proteinExistence type="predicted"/>